<comment type="caution">
    <text evidence="1">The sequence shown here is derived from an EMBL/GenBank/DDBJ whole genome shotgun (WGS) entry which is preliminary data.</text>
</comment>
<evidence type="ECO:0000313" key="2">
    <source>
        <dbReference type="Proteomes" id="UP000593572"/>
    </source>
</evidence>
<organism evidence="1 2">
    <name type="scientific">Gossypium lobatum</name>
    <dbReference type="NCBI Taxonomy" id="34289"/>
    <lineage>
        <taxon>Eukaryota</taxon>
        <taxon>Viridiplantae</taxon>
        <taxon>Streptophyta</taxon>
        <taxon>Embryophyta</taxon>
        <taxon>Tracheophyta</taxon>
        <taxon>Spermatophyta</taxon>
        <taxon>Magnoliopsida</taxon>
        <taxon>eudicotyledons</taxon>
        <taxon>Gunneridae</taxon>
        <taxon>Pentapetalae</taxon>
        <taxon>rosids</taxon>
        <taxon>malvids</taxon>
        <taxon>Malvales</taxon>
        <taxon>Malvaceae</taxon>
        <taxon>Malvoideae</taxon>
        <taxon>Gossypium</taxon>
    </lineage>
</organism>
<protein>
    <submittedName>
        <fullName evidence="1">Uncharacterized protein</fullName>
    </submittedName>
</protein>
<dbReference type="EMBL" id="JABEZX010000005">
    <property type="protein sequence ID" value="MBA0556625.1"/>
    <property type="molecule type" value="Genomic_DNA"/>
</dbReference>
<proteinExistence type="predicted"/>
<dbReference type="AlphaFoldDB" id="A0A7J8LVY4"/>
<evidence type="ECO:0000313" key="1">
    <source>
        <dbReference type="EMBL" id="MBA0556625.1"/>
    </source>
</evidence>
<keyword evidence="2" id="KW-1185">Reference proteome</keyword>
<dbReference type="Proteomes" id="UP000593572">
    <property type="component" value="Unassembled WGS sequence"/>
</dbReference>
<accession>A0A7J8LVY4</accession>
<reference evidence="1 2" key="1">
    <citation type="journal article" date="2019" name="Genome Biol. Evol.">
        <title>Insights into the evolution of the New World diploid cottons (Gossypium, subgenus Houzingenia) based on genome sequencing.</title>
        <authorList>
            <person name="Grover C.E."/>
            <person name="Arick M.A. 2nd"/>
            <person name="Thrash A."/>
            <person name="Conover J.L."/>
            <person name="Sanders W.S."/>
            <person name="Peterson D.G."/>
            <person name="Frelichowski J.E."/>
            <person name="Scheffler J.A."/>
            <person name="Scheffler B.E."/>
            <person name="Wendel J.F."/>
        </authorList>
    </citation>
    <scope>NUCLEOTIDE SEQUENCE [LARGE SCALE GENOMIC DNA]</scope>
    <source>
        <strain evidence="1">157</strain>
        <tissue evidence="1">Leaf</tissue>
    </source>
</reference>
<name>A0A7J8LVY4_9ROSI</name>
<gene>
    <name evidence="1" type="ORF">Golob_026707</name>
</gene>
<sequence length="103" mass="11569">MRRSTLSQVIAINPMWVTILSNLTPKIPMERKSIFQTMANLSMKEPINSRGTAKEPWVNPLGSKSMEETALSRIMQKRRASFSVDTTMAVPLKLLKLRAVAVP</sequence>